<dbReference type="OrthoDB" id="3800780at2759"/>
<proteinExistence type="predicted"/>
<gene>
    <name evidence="2" type="ORF">K469DRAFT_750873</name>
</gene>
<dbReference type="Pfam" id="PF24864">
    <property type="entry name" value="DUF7730"/>
    <property type="match status" value="1"/>
</dbReference>
<dbReference type="InterPro" id="IPR056632">
    <property type="entry name" value="DUF7730"/>
</dbReference>
<sequence>MAANIVHANTQLDASIQVNRSRRSPLKLALAWLTLPCLWPYWALLIGKEKWEESEIYKVRRRRKELKPPTVIRRKRSLSVPLRKKQIMYDQAQAAFFKLPAELRLLIYELVIGREEVDIILRARIHSYRSPPSRTLPVTYRQGESGERTRCHVHKSSGISVIPLLQTCRKLYSEAVVTLYSLPTFTFHNPQSFLGFAATILSQRLSTIKSLRLHFSSTFGHNPIDELLNYKSSRIQNQRALTQLPCPNPRVFDTFLDVTCQVISGMTGLKKLDISVARPWPFMQYWRWRPNENVFASLKYIRNEGLEFFEIEFYWPELQRWKIEWRDDEFTTVRVPSVGTAELE</sequence>
<dbReference type="Proteomes" id="UP000800200">
    <property type="component" value="Unassembled WGS sequence"/>
</dbReference>
<evidence type="ECO:0000313" key="2">
    <source>
        <dbReference type="EMBL" id="KAF2184723.1"/>
    </source>
</evidence>
<evidence type="ECO:0000313" key="3">
    <source>
        <dbReference type="Proteomes" id="UP000800200"/>
    </source>
</evidence>
<evidence type="ECO:0000259" key="1">
    <source>
        <dbReference type="Pfam" id="PF24864"/>
    </source>
</evidence>
<keyword evidence="3" id="KW-1185">Reference proteome</keyword>
<reference evidence="2" key="1">
    <citation type="journal article" date="2020" name="Stud. Mycol.">
        <title>101 Dothideomycetes genomes: a test case for predicting lifestyles and emergence of pathogens.</title>
        <authorList>
            <person name="Haridas S."/>
            <person name="Albert R."/>
            <person name="Binder M."/>
            <person name="Bloem J."/>
            <person name="Labutti K."/>
            <person name="Salamov A."/>
            <person name="Andreopoulos B."/>
            <person name="Baker S."/>
            <person name="Barry K."/>
            <person name="Bills G."/>
            <person name="Bluhm B."/>
            <person name="Cannon C."/>
            <person name="Castanera R."/>
            <person name="Culley D."/>
            <person name="Daum C."/>
            <person name="Ezra D."/>
            <person name="Gonzalez J."/>
            <person name="Henrissat B."/>
            <person name="Kuo A."/>
            <person name="Liang C."/>
            <person name="Lipzen A."/>
            <person name="Lutzoni F."/>
            <person name="Magnuson J."/>
            <person name="Mondo S."/>
            <person name="Nolan M."/>
            <person name="Ohm R."/>
            <person name="Pangilinan J."/>
            <person name="Park H.-J."/>
            <person name="Ramirez L."/>
            <person name="Alfaro M."/>
            <person name="Sun H."/>
            <person name="Tritt A."/>
            <person name="Yoshinaga Y."/>
            <person name="Zwiers L.-H."/>
            <person name="Turgeon B."/>
            <person name="Goodwin S."/>
            <person name="Spatafora J."/>
            <person name="Crous P."/>
            <person name="Grigoriev I."/>
        </authorList>
    </citation>
    <scope>NUCLEOTIDE SEQUENCE</scope>
    <source>
        <strain evidence="2">CBS 207.26</strain>
    </source>
</reference>
<name>A0A6A6E0E9_9PEZI</name>
<accession>A0A6A6E0E9</accession>
<dbReference type="AlphaFoldDB" id="A0A6A6E0E9"/>
<feature type="domain" description="DUF7730" evidence="1">
    <location>
        <begin position="90"/>
        <end position="297"/>
    </location>
</feature>
<organism evidence="2 3">
    <name type="scientific">Zopfia rhizophila CBS 207.26</name>
    <dbReference type="NCBI Taxonomy" id="1314779"/>
    <lineage>
        <taxon>Eukaryota</taxon>
        <taxon>Fungi</taxon>
        <taxon>Dikarya</taxon>
        <taxon>Ascomycota</taxon>
        <taxon>Pezizomycotina</taxon>
        <taxon>Dothideomycetes</taxon>
        <taxon>Dothideomycetes incertae sedis</taxon>
        <taxon>Zopfiaceae</taxon>
        <taxon>Zopfia</taxon>
    </lineage>
</organism>
<dbReference type="EMBL" id="ML994637">
    <property type="protein sequence ID" value="KAF2184723.1"/>
    <property type="molecule type" value="Genomic_DNA"/>
</dbReference>
<dbReference type="PANTHER" id="PTHR38790">
    <property type="entry name" value="2EXR DOMAIN-CONTAINING PROTEIN-RELATED"/>
    <property type="match status" value="1"/>
</dbReference>
<protein>
    <recommendedName>
        <fullName evidence="1">DUF7730 domain-containing protein</fullName>
    </recommendedName>
</protein>